<dbReference type="EMBL" id="JAEVFJ010000009">
    <property type="protein sequence ID" value="KAH8102608.1"/>
    <property type="molecule type" value="Genomic_DNA"/>
</dbReference>
<evidence type="ECO:0000259" key="1">
    <source>
        <dbReference type="Pfam" id="PF23155"/>
    </source>
</evidence>
<protein>
    <recommendedName>
        <fullName evidence="1">DUF7053 domain-containing protein</fullName>
    </recommendedName>
</protein>
<evidence type="ECO:0000313" key="2">
    <source>
        <dbReference type="EMBL" id="KAH8102608.1"/>
    </source>
</evidence>
<comment type="caution">
    <text evidence="2">The sequence shown here is derived from an EMBL/GenBank/DDBJ whole genome shotgun (WGS) entry which is preliminary data.</text>
</comment>
<dbReference type="Pfam" id="PF23155">
    <property type="entry name" value="DUF7053"/>
    <property type="match status" value="1"/>
</dbReference>
<gene>
    <name evidence="2" type="ORF">BXZ70DRAFT_1006518</name>
</gene>
<dbReference type="InterPro" id="IPR055481">
    <property type="entry name" value="DUF7053"/>
</dbReference>
<accession>A0A8K0URT3</accession>
<dbReference type="SUPFAM" id="SSF55961">
    <property type="entry name" value="Bet v1-like"/>
    <property type="match status" value="1"/>
</dbReference>
<name>A0A8K0URT3_9AGAR</name>
<sequence>MFSWFFDLFRQSRTIIFSRSAQCTLSTARAVLTDAQSLIDLNPRVIHRVQSKSDPSLWTIVYSMEVLWHTFRFSYTARVTAVNENGMEFVVNAPLGTSLRTKWEVEEESEREGTVTIVEVVTANASPLFMPLTLRDLVPIHKALQDQLVAILEGRADNKVLAEIATS</sequence>
<evidence type="ECO:0000313" key="3">
    <source>
        <dbReference type="Proteomes" id="UP000813824"/>
    </source>
</evidence>
<dbReference type="AlphaFoldDB" id="A0A8K0URT3"/>
<dbReference type="InterPro" id="IPR023393">
    <property type="entry name" value="START-like_dom_sf"/>
</dbReference>
<dbReference type="OrthoDB" id="2994708at2759"/>
<feature type="domain" description="DUF7053" evidence="1">
    <location>
        <begin position="22"/>
        <end position="150"/>
    </location>
</feature>
<dbReference type="Proteomes" id="UP000813824">
    <property type="component" value="Unassembled WGS sequence"/>
</dbReference>
<reference evidence="2" key="1">
    <citation type="journal article" date="2021" name="New Phytol.">
        <title>Evolutionary innovations through gain and loss of genes in the ectomycorrhizal Boletales.</title>
        <authorList>
            <person name="Wu G."/>
            <person name="Miyauchi S."/>
            <person name="Morin E."/>
            <person name="Kuo A."/>
            <person name="Drula E."/>
            <person name="Varga T."/>
            <person name="Kohler A."/>
            <person name="Feng B."/>
            <person name="Cao Y."/>
            <person name="Lipzen A."/>
            <person name="Daum C."/>
            <person name="Hundley H."/>
            <person name="Pangilinan J."/>
            <person name="Johnson J."/>
            <person name="Barry K."/>
            <person name="LaButti K."/>
            <person name="Ng V."/>
            <person name="Ahrendt S."/>
            <person name="Min B."/>
            <person name="Choi I.G."/>
            <person name="Park H."/>
            <person name="Plett J.M."/>
            <person name="Magnuson J."/>
            <person name="Spatafora J.W."/>
            <person name="Nagy L.G."/>
            <person name="Henrissat B."/>
            <person name="Grigoriev I.V."/>
            <person name="Yang Z.L."/>
            <person name="Xu J."/>
            <person name="Martin F.M."/>
        </authorList>
    </citation>
    <scope>NUCLEOTIDE SEQUENCE</scope>
    <source>
        <strain evidence="2">KKN 215</strain>
    </source>
</reference>
<organism evidence="2 3">
    <name type="scientific">Cristinia sonorae</name>
    <dbReference type="NCBI Taxonomy" id="1940300"/>
    <lineage>
        <taxon>Eukaryota</taxon>
        <taxon>Fungi</taxon>
        <taxon>Dikarya</taxon>
        <taxon>Basidiomycota</taxon>
        <taxon>Agaricomycotina</taxon>
        <taxon>Agaricomycetes</taxon>
        <taxon>Agaricomycetidae</taxon>
        <taxon>Agaricales</taxon>
        <taxon>Pleurotineae</taxon>
        <taxon>Stephanosporaceae</taxon>
        <taxon>Cristinia</taxon>
    </lineage>
</organism>
<keyword evidence="3" id="KW-1185">Reference proteome</keyword>
<dbReference type="Gene3D" id="3.30.530.20">
    <property type="match status" value="1"/>
</dbReference>
<proteinExistence type="predicted"/>